<organism evidence="1 2">
    <name type="scientific">Panicum miliaceum</name>
    <name type="common">Proso millet</name>
    <name type="synonym">Broomcorn millet</name>
    <dbReference type="NCBI Taxonomy" id="4540"/>
    <lineage>
        <taxon>Eukaryota</taxon>
        <taxon>Viridiplantae</taxon>
        <taxon>Streptophyta</taxon>
        <taxon>Embryophyta</taxon>
        <taxon>Tracheophyta</taxon>
        <taxon>Spermatophyta</taxon>
        <taxon>Magnoliopsida</taxon>
        <taxon>Liliopsida</taxon>
        <taxon>Poales</taxon>
        <taxon>Poaceae</taxon>
        <taxon>PACMAD clade</taxon>
        <taxon>Panicoideae</taxon>
        <taxon>Panicodae</taxon>
        <taxon>Paniceae</taxon>
        <taxon>Panicinae</taxon>
        <taxon>Panicum</taxon>
        <taxon>Panicum sect. Panicum</taxon>
    </lineage>
</organism>
<comment type="caution">
    <text evidence="1">The sequence shown here is derived from an EMBL/GenBank/DDBJ whole genome shotgun (WGS) entry which is preliminary data.</text>
</comment>
<evidence type="ECO:0000313" key="1">
    <source>
        <dbReference type="EMBL" id="RLN05078.1"/>
    </source>
</evidence>
<evidence type="ECO:0000313" key="2">
    <source>
        <dbReference type="Proteomes" id="UP000275267"/>
    </source>
</evidence>
<protein>
    <submittedName>
        <fullName evidence="1">Uncharacterized protein</fullName>
    </submittedName>
</protein>
<name>A0A3L6RLW8_PANMI</name>
<dbReference type="Proteomes" id="UP000275267">
    <property type="component" value="Unassembled WGS sequence"/>
</dbReference>
<accession>A0A3L6RLW8</accession>
<reference evidence="2" key="1">
    <citation type="journal article" date="2019" name="Nat. Commun.">
        <title>The genome of broomcorn millet.</title>
        <authorList>
            <person name="Zou C."/>
            <person name="Miki D."/>
            <person name="Li D."/>
            <person name="Tang Q."/>
            <person name="Xiao L."/>
            <person name="Rajput S."/>
            <person name="Deng P."/>
            <person name="Jia W."/>
            <person name="Huang R."/>
            <person name="Zhang M."/>
            <person name="Sun Y."/>
            <person name="Hu J."/>
            <person name="Fu X."/>
            <person name="Schnable P.S."/>
            <person name="Li F."/>
            <person name="Zhang H."/>
            <person name="Feng B."/>
            <person name="Zhu X."/>
            <person name="Liu R."/>
            <person name="Schnable J.C."/>
            <person name="Zhu J.-K."/>
            <person name="Zhang H."/>
        </authorList>
    </citation>
    <scope>NUCLEOTIDE SEQUENCE [LARGE SCALE GENOMIC DNA]</scope>
</reference>
<dbReference type="EMBL" id="PQIB02000008">
    <property type="protein sequence ID" value="RLN05078.1"/>
    <property type="molecule type" value="Genomic_DNA"/>
</dbReference>
<sequence>MANHPRYPLLEMFYDERHRGKIHEERTEVLKPLRPRTHKLLTWDDRYAPYLKRAGFLPLA</sequence>
<gene>
    <name evidence="1" type="ORF">C2845_PM13G22510</name>
</gene>
<dbReference type="AlphaFoldDB" id="A0A3L6RLW8"/>
<proteinExistence type="predicted"/>
<dbReference type="OrthoDB" id="693110at2759"/>
<keyword evidence="2" id="KW-1185">Reference proteome</keyword>